<dbReference type="AlphaFoldDB" id="A0A967C9I2"/>
<sequence>MAKSTSYESKVPDSNGIISYSDEENAVWRDLYARQKALLPGRVCDAYLRGLEALELSEDRVPQLKDVNARLNEISGFGVEPVPALISPKKFFTLLAERKFPAATFIRRREEFDYLQEPDVFHEIFGHCPMLTLPTYADFLQKYGEKALTLDKSYIWMMQRLFWFTVEFGLIRTEEGVRIYGAGIASSAGEAPYSVESAKPERRPFDALTVFRTPYRIDIYQTVYYVIESAQQLYDLVTSDLVPIMDEAKRLKSLPPTYPPKEEAGAA</sequence>
<evidence type="ECO:0000256" key="6">
    <source>
        <dbReference type="ARBA" id="ARBA00020276"/>
    </source>
</evidence>
<dbReference type="InterPro" id="IPR036329">
    <property type="entry name" value="Aro-AA_hydroxylase_C_sf"/>
</dbReference>
<dbReference type="GO" id="GO:0004505">
    <property type="term" value="F:phenylalanine 4-monooxygenase activity"/>
    <property type="evidence" value="ECO:0007669"/>
    <property type="project" value="UniProtKB-EC"/>
</dbReference>
<dbReference type="GO" id="GO:0005506">
    <property type="term" value="F:iron ion binding"/>
    <property type="evidence" value="ECO:0007669"/>
    <property type="project" value="InterPro"/>
</dbReference>
<dbReference type="Gene3D" id="1.10.800.10">
    <property type="entry name" value="Aromatic amino acid hydroxylase"/>
    <property type="match status" value="1"/>
</dbReference>
<feature type="domain" description="Biopterin-dependent aromatic amino acid hydroxylase family profile" evidence="14">
    <location>
        <begin position="1"/>
        <end position="267"/>
    </location>
</feature>
<evidence type="ECO:0000256" key="8">
    <source>
        <dbReference type="ARBA" id="ARBA00023002"/>
    </source>
</evidence>
<dbReference type="EC" id="1.14.16.1" evidence="5"/>
<protein>
    <recommendedName>
        <fullName evidence="6">Phenylalanine-4-hydroxylase</fullName>
        <ecNumber evidence="5">1.14.16.1</ecNumber>
    </recommendedName>
    <alternativeName>
        <fullName evidence="12">Phe-4-monooxygenase</fullName>
    </alternativeName>
</protein>
<evidence type="ECO:0000313" key="16">
    <source>
        <dbReference type="Proteomes" id="UP000761264"/>
    </source>
</evidence>
<evidence type="ECO:0000256" key="4">
    <source>
        <dbReference type="ARBA" id="ARBA00009712"/>
    </source>
</evidence>
<evidence type="ECO:0000256" key="10">
    <source>
        <dbReference type="ARBA" id="ARBA00023033"/>
    </source>
</evidence>
<evidence type="ECO:0000256" key="7">
    <source>
        <dbReference type="ARBA" id="ARBA00022723"/>
    </source>
</evidence>
<dbReference type="InterPro" id="IPR001273">
    <property type="entry name" value="ArAA_hydroxylase"/>
</dbReference>
<feature type="binding site" evidence="13">
    <location>
        <position position="127"/>
    </location>
    <ligand>
        <name>Fe cation</name>
        <dbReference type="ChEBI" id="CHEBI:24875"/>
    </ligand>
</feature>
<keyword evidence="11" id="KW-0585">Phenylalanine catabolism</keyword>
<dbReference type="PROSITE" id="PS51410">
    <property type="entry name" value="BH4_AAA_HYDROXYL_2"/>
    <property type="match status" value="1"/>
</dbReference>
<keyword evidence="10" id="KW-0503">Monooxygenase</keyword>
<evidence type="ECO:0000256" key="12">
    <source>
        <dbReference type="ARBA" id="ARBA00029922"/>
    </source>
</evidence>
<gene>
    <name evidence="15" type="primary">phhA</name>
    <name evidence="15" type="ORF">HBA54_11060</name>
</gene>
<dbReference type="RefSeq" id="WP_167224402.1">
    <property type="nucleotide sequence ID" value="NZ_JAAQPH010000007.1"/>
</dbReference>
<evidence type="ECO:0000256" key="13">
    <source>
        <dbReference type="PIRSR" id="PIRSR601273-2"/>
    </source>
</evidence>
<dbReference type="InterPro" id="IPR005960">
    <property type="entry name" value="Phe-4-hydroxylase_mono"/>
</dbReference>
<dbReference type="InterPro" id="IPR018301">
    <property type="entry name" value="ArAA_hydroxylase_Fe/CU_BS"/>
</dbReference>
<comment type="similarity">
    <text evidence="4">Belongs to the biopterin-dependent aromatic amino acid hydroxylase family.</text>
</comment>
<feature type="binding site" evidence="13">
    <location>
        <position position="167"/>
    </location>
    <ligand>
        <name>Fe cation</name>
        <dbReference type="ChEBI" id="CHEBI:24875"/>
    </ligand>
</feature>
<dbReference type="NCBIfam" id="NF008877">
    <property type="entry name" value="PRK11913.1-2"/>
    <property type="match status" value="1"/>
</dbReference>
<dbReference type="PANTHER" id="PTHR11473:SF24">
    <property type="entry name" value="PHENYLALANINE-4-HYDROXYLASE"/>
    <property type="match status" value="1"/>
</dbReference>
<keyword evidence="9 13" id="KW-0408">Iron</keyword>
<name>A0A967C9I2_9PROT</name>
<evidence type="ECO:0000259" key="14">
    <source>
        <dbReference type="PROSITE" id="PS51410"/>
    </source>
</evidence>
<evidence type="ECO:0000256" key="11">
    <source>
        <dbReference type="ARBA" id="ARBA00023232"/>
    </source>
</evidence>
<proteinExistence type="inferred from homology"/>
<feature type="binding site" evidence="13">
    <location>
        <position position="122"/>
    </location>
    <ligand>
        <name>Fe cation</name>
        <dbReference type="ChEBI" id="CHEBI:24875"/>
    </ligand>
</feature>
<accession>A0A967C9I2</accession>
<dbReference type="GO" id="GO:0006559">
    <property type="term" value="P:L-phenylalanine catabolic process"/>
    <property type="evidence" value="ECO:0007669"/>
    <property type="project" value="UniProtKB-KW"/>
</dbReference>
<evidence type="ECO:0000256" key="2">
    <source>
        <dbReference type="ARBA" id="ARBA00001954"/>
    </source>
</evidence>
<dbReference type="CDD" id="cd03348">
    <property type="entry name" value="pro_PheOH"/>
    <property type="match status" value="1"/>
</dbReference>
<dbReference type="EMBL" id="JAAQPH010000007">
    <property type="protein sequence ID" value="NIA69127.1"/>
    <property type="molecule type" value="Genomic_DNA"/>
</dbReference>
<comment type="cofactor">
    <cofactor evidence="2 13">
        <name>Fe(2+)</name>
        <dbReference type="ChEBI" id="CHEBI:29033"/>
    </cofactor>
</comment>
<evidence type="ECO:0000256" key="5">
    <source>
        <dbReference type="ARBA" id="ARBA00011995"/>
    </source>
</evidence>
<organism evidence="15 16">
    <name type="scientific">Pelagibius litoralis</name>
    <dbReference type="NCBI Taxonomy" id="374515"/>
    <lineage>
        <taxon>Bacteria</taxon>
        <taxon>Pseudomonadati</taxon>
        <taxon>Pseudomonadota</taxon>
        <taxon>Alphaproteobacteria</taxon>
        <taxon>Rhodospirillales</taxon>
        <taxon>Rhodovibrionaceae</taxon>
        <taxon>Pelagibius</taxon>
    </lineage>
</organism>
<dbReference type="Proteomes" id="UP000761264">
    <property type="component" value="Unassembled WGS sequence"/>
</dbReference>
<dbReference type="PROSITE" id="PS00367">
    <property type="entry name" value="BH4_AAA_HYDROXYL_1"/>
    <property type="match status" value="1"/>
</dbReference>
<evidence type="ECO:0000313" key="15">
    <source>
        <dbReference type="EMBL" id="NIA69127.1"/>
    </source>
</evidence>
<keyword evidence="8 15" id="KW-0560">Oxidoreductase</keyword>
<dbReference type="PANTHER" id="PTHR11473">
    <property type="entry name" value="AROMATIC AMINO ACID HYDROXYLASE"/>
    <property type="match status" value="1"/>
</dbReference>
<comment type="catalytic activity">
    <reaction evidence="1">
        <text>(6R)-L-erythro-5,6,7,8-tetrahydrobiopterin + L-phenylalanine + O2 = (4aS,6R)-4a-hydroxy-L-erythro-5,6,7,8-tetrahydrobiopterin + L-tyrosine</text>
        <dbReference type="Rhea" id="RHEA:20273"/>
        <dbReference type="ChEBI" id="CHEBI:15379"/>
        <dbReference type="ChEBI" id="CHEBI:15642"/>
        <dbReference type="ChEBI" id="CHEBI:58095"/>
        <dbReference type="ChEBI" id="CHEBI:58315"/>
        <dbReference type="ChEBI" id="CHEBI:59560"/>
        <dbReference type="EC" id="1.14.16.1"/>
    </reaction>
</comment>
<evidence type="ECO:0000256" key="3">
    <source>
        <dbReference type="ARBA" id="ARBA00005088"/>
    </source>
</evidence>
<dbReference type="InterPro" id="IPR019774">
    <property type="entry name" value="Aromatic-AA_hydroxylase_C"/>
</dbReference>
<evidence type="ECO:0000256" key="1">
    <source>
        <dbReference type="ARBA" id="ARBA00001060"/>
    </source>
</evidence>
<keyword evidence="16" id="KW-1185">Reference proteome</keyword>
<dbReference type="Pfam" id="PF00351">
    <property type="entry name" value="Biopterin_H"/>
    <property type="match status" value="1"/>
</dbReference>
<evidence type="ECO:0000256" key="9">
    <source>
        <dbReference type="ARBA" id="ARBA00023004"/>
    </source>
</evidence>
<dbReference type="SUPFAM" id="SSF56534">
    <property type="entry name" value="Aromatic aminoacid monoxygenases, catalytic and oligomerization domains"/>
    <property type="match status" value="1"/>
</dbReference>
<reference evidence="15" key="1">
    <citation type="submission" date="2020-03" db="EMBL/GenBank/DDBJ databases">
        <title>Genome of Pelagibius litoralis DSM 21314T.</title>
        <authorList>
            <person name="Wang G."/>
        </authorList>
    </citation>
    <scope>NUCLEOTIDE SEQUENCE</scope>
    <source>
        <strain evidence="15">DSM 21314</strain>
    </source>
</reference>
<comment type="pathway">
    <text evidence="3">Amino-acid degradation; L-phenylalanine degradation; acetoacetate and fumarate from L-phenylalanine: step 1/6.</text>
</comment>
<dbReference type="PRINTS" id="PR00372">
    <property type="entry name" value="FYWHYDRXLASE"/>
</dbReference>
<comment type="caution">
    <text evidence="15">The sequence shown here is derived from an EMBL/GenBank/DDBJ whole genome shotgun (WGS) entry which is preliminary data.</text>
</comment>
<dbReference type="NCBIfam" id="TIGR01267">
    <property type="entry name" value="Phe4hydrox_mono"/>
    <property type="match status" value="1"/>
</dbReference>
<dbReference type="InterPro" id="IPR036951">
    <property type="entry name" value="ArAA_hydroxylase_sf"/>
</dbReference>
<keyword evidence="7 13" id="KW-0479">Metal-binding</keyword>